<dbReference type="HOGENOM" id="CLU_871619_0_0_1"/>
<dbReference type="Proteomes" id="UP000024837">
    <property type="component" value="Unassembled WGS sequence"/>
</dbReference>
<dbReference type="AlphaFoldDB" id="W7HV47"/>
<accession>W7HV47</accession>
<dbReference type="EMBL" id="KI966453">
    <property type="protein sequence ID" value="EWC43743.1"/>
    <property type="molecule type" value="Genomic_DNA"/>
</dbReference>
<evidence type="ECO:0000313" key="2">
    <source>
        <dbReference type="EMBL" id="EWC43743.1"/>
    </source>
</evidence>
<proteinExistence type="predicted"/>
<dbReference type="SUPFAM" id="SSF52047">
    <property type="entry name" value="RNI-like"/>
    <property type="match status" value="1"/>
</dbReference>
<feature type="region of interest" description="Disordered" evidence="1">
    <location>
        <begin position="56"/>
        <end position="86"/>
    </location>
</feature>
<dbReference type="Gene3D" id="3.80.10.10">
    <property type="entry name" value="Ribonuclease Inhibitor"/>
    <property type="match status" value="1"/>
</dbReference>
<sequence length="319" mass="34858">MVMQPLPLQNLDFSTNRVAANLMPRMPRVKRMEGVCRFDENRCRYTHKIVRDRVESETEGEVSLIQAPTDSAEGSPATQDTTPPQTKVEALVKQSSGRNRESDACCPVAVEPDKTVTLDPPSAFYAAYDPERLPESQVCRVTSSESALNEPVLSSTMKETTSHTDEITCHVDLSKNLSFLLVQNGSTITDEAVINFSFYCNPKVVILNGATSVTDAAFLALGINCGGLEYLEVSGYRNKAGSLTSSCLRMLLESPSVGRSLKEVVVKHQSIPPEAALELSQARKGLAITTGNMLPGAKELDINLWFAGRRAFVNKFPVQ</sequence>
<name>W7HV47_9PEZI</name>
<dbReference type="OrthoDB" id="5421722at2759"/>
<gene>
    <name evidence="2" type="ORF">DRE_07361</name>
</gene>
<organism evidence="2 3">
    <name type="scientific">Drechslerella stenobrocha 248</name>
    <dbReference type="NCBI Taxonomy" id="1043628"/>
    <lineage>
        <taxon>Eukaryota</taxon>
        <taxon>Fungi</taxon>
        <taxon>Dikarya</taxon>
        <taxon>Ascomycota</taxon>
        <taxon>Pezizomycotina</taxon>
        <taxon>Orbiliomycetes</taxon>
        <taxon>Orbiliales</taxon>
        <taxon>Orbiliaceae</taxon>
        <taxon>Drechslerella</taxon>
    </lineage>
</organism>
<evidence type="ECO:0000313" key="3">
    <source>
        <dbReference type="Proteomes" id="UP000024837"/>
    </source>
</evidence>
<protein>
    <submittedName>
        <fullName evidence="2">Uncharacterized protein</fullName>
    </submittedName>
</protein>
<dbReference type="InterPro" id="IPR032675">
    <property type="entry name" value="LRR_dom_sf"/>
</dbReference>
<evidence type="ECO:0000256" key="1">
    <source>
        <dbReference type="SAM" id="MobiDB-lite"/>
    </source>
</evidence>
<reference evidence="2 3" key="1">
    <citation type="submission" date="2013-05" db="EMBL/GenBank/DDBJ databases">
        <title>Drechslerella stenobrocha genome reveals carnivorous origination and mechanical trapping mechanism of predatory fungi.</title>
        <authorList>
            <person name="Liu X."/>
            <person name="Zhang W."/>
            <person name="Liu K."/>
        </authorList>
    </citation>
    <scope>NUCLEOTIDE SEQUENCE [LARGE SCALE GENOMIC DNA]</scope>
    <source>
        <strain evidence="2 3">248</strain>
    </source>
</reference>
<keyword evidence="3" id="KW-1185">Reference proteome</keyword>
<feature type="compositionally biased region" description="Polar residues" evidence="1">
    <location>
        <begin position="76"/>
        <end position="85"/>
    </location>
</feature>